<proteinExistence type="predicted"/>
<reference evidence="2 3" key="1">
    <citation type="submission" date="2023-03" db="EMBL/GenBank/DDBJ databases">
        <title>Bacillus Genome Sequencing.</title>
        <authorList>
            <person name="Dunlap C."/>
        </authorList>
    </citation>
    <scope>NUCLEOTIDE SEQUENCE [LARGE SCALE GENOMIC DNA]</scope>
    <source>
        <strain evidence="2 3">B-14544</strain>
    </source>
</reference>
<comment type="caution">
    <text evidence="2">The sequence shown here is derived from an EMBL/GenBank/DDBJ whole genome shotgun (WGS) entry which is preliminary data.</text>
</comment>
<accession>A0ABU6N8P8</accession>
<keyword evidence="1" id="KW-1133">Transmembrane helix</keyword>
<dbReference type="EMBL" id="JARMQG010000098">
    <property type="protein sequence ID" value="MED3562591.1"/>
    <property type="molecule type" value="Genomic_DNA"/>
</dbReference>
<protein>
    <submittedName>
        <fullName evidence="2">Sigma-w pathway protein ysdB</fullName>
    </submittedName>
</protein>
<evidence type="ECO:0000313" key="3">
    <source>
        <dbReference type="Proteomes" id="UP001330749"/>
    </source>
</evidence>
<dbReference type="RefSeq" id="WP_327967528.1">
    <property type="nucleotide sequence ID" value="NZ_JARMQG010000098.1"/>
</dbReference>
<dbReference type="Proteomes" id="UP001330749">
    <property type="component" value="Unassembled WGS sequence"/>
</dbReference>
<keyword evidence="3" id="KW-1185">Reference proteome</keyword>
<organism evidence="2 3">
    <name type="scientific">Bacillus xiapuensis</name>
    <dbReference type="NCBI Taxonomy" id="2014075"/>
    <lineage>
        <taxon>Bacteria</taxon>
        <taxon>Bacillati</taxon>
        <taxon>Bacillota</taxon>
        <taxon>Bacilli</taxon>
        <taxon>Bacillales</taxon>
        <taxon>Bacillaceae</taxon>
        <taxon>Bacillus</taxon>
    </lineage>
</organism>
<feature type="transmembrane region" description="Helical" evidence="1">
    <location>
        <begin position="6"/>
        <end position="25"/>
    </location>
</feature>
<keyword evidence="1" id="KW-0812">Transmembrane</keyword>
<sequence length="124" mass="15080">MVWFLRIILMFFIVFFIFIMGKRFFTQSRKLEAARKQKRFLLIDHNEVRKNFLLTYKGAIFTGEKYKSSEDTAISITIWPQQAPILKQELLKEDFDFIEKKIFEKYPNAEIRWKVPIQKYLEDS</sequence>
<keyword evidence="1" id="KW-0472">Membrane</keyword>
<evidence type="ECO:0000256" key="1">
    <source>
        <dbReference type="SAM" id="Phobius"/>
    </source>
</evidence>
<name>A0ABU6N8P8_9BACI</name>
<evidence type="ECO:0000313" key="2">
    <source>
        <dbReference type="EMBL" id="MED3562591.1"/>
    </source>
</evidence>
<gene>
    <name evidence="2" type="ORF">P4447_08995</name>
</gene>